<dbReference type="Proteomes" id="UP000712600">
    <property type="component" value="Unassembled WGS sequence"/>
</dbReference>
<dbReference type="AlphaFoldDB" id="A0A8S9MU14"/>
<name>A0A8S9MU14_BRACR</name>
<accession>A0A8S9MU14</accession>
<evidence type="ECO:0000313" key="2">
    <source>
        <dbReference type="Proteomes" id="UP000712600"/>
    </source>
</evidence>
<organism evidence="1 2">
    <name type="scientific">Brassica cretica</name>
    <name type="common">Mustard</name>
    <dbReference type="NCBI Taxonomy" id="69181"/>
    <lineage>
        <taxon>Eukaryota</taxon>
        <taxon>Viridiplantae</taxon>
        <taxon>Streptophyta</taxon>
        <taxon>Embryophyta</taxon>
        <taxon>Tracheophyta</taxon>
        <taxon>Spermatophyta</taxon>
        <taxon>Magnoliopsida</taxon>
        <taxon>eudicotyledons</taxon>
        <taxon>Gunneridae</taxon>
        <taxon>Pentapetalae</taxon>
        <taxon>rosids</taxon>
        <taxon>malvids</taxon>
        <taxon>Brassicales</taxon>
        <taxon>Brassicaceae</taxon>
        <taxon>Brassiceae</taxon>
        <taxon>Brassica</taxon>
    </lineage>
</organism>
<sequence>MSRKTWNRVPVSDQGLHGVAGYWSRVSQRRGSWTELIRSVISERGLEGSLKMKMMEVCFFNGFSNEKLKETAARFRRDDNGDGGVVCIQVNVLQGKVAAKIDTMDSIIGICTDVVLSLKGSENSVGMRLGFANKDDLYLYSITKRNSNECFSGVAPGVSWESGYEAGLKLTVLLVQKGLNKETKDLNSLQEFISRVKTQMMVKCRTAYKLNGASMGVLADTRMSVAK</sequence>
<proteinExistence type="predicted"/>
<gene>
    <name evidence="1" type="ORF">F2Q69_00052033</name>
</gene>
<evidence type="ECO:0000313" key="1">
    <source>
        <dbReference type="EMBL" id="KAF3486716.1"/>
    </source>
</evidence>
<reference evidence="1" key="1">
    <citation type="submission" date="2019-12" db="EMBL/GenBank/DDBJ databases">
        <title>Genome sequencing and annotation of Brassica cretica.</title>
        <authorList>
            <person name="Studholme D.J."/>
            <person name="Sarris P."/>
        </authorList>
    </citation>
    <scope>NUCLEOTIDE SEQUENCE</scope>
    <source>
        <strain evidence="1">PFS-109/04</strain>
        <tissue evidence="1">Leaf</tissue>
    </source>
</reference>
<comment type="caution">
    <text evidence="1">The sequence shown here is derived from an EMBL/GenBank/DDBJ whole genome shotgun (WGS) entry which is preliminary data.</text>
</comment>
<dbReference type="EMBL" id="QGKX02002183">
    <property type="protein sequence ID" value="KAF3486716.1"/>
    <property type="molecule type" value="Genomic_DNA"/>
</dbReference>
<protein>
    <submittedName>
        <fullName evidence="1">Uncharacterized protein</fullName>
    </submittedName>
</protein>